<reference evidence="1" key="1">
    <citation type="submission" date="2019-10" db="EMBL/GenBank/DDBJ databases">
        <title>Conservation and host-specific expression of non-tandemly repeated heterogenous ribosome RNA gene in arbuscular mycorrhizal fungi.</title>
        <authorList>
            <person name="Maeda T."/>
            <person name="Kobayashi Y."/>
            <person name="Nakagawa T."/>
            <person name="Ezawa T."/>
            <person name="Yamaguchi K."/>
            <person name="Bino T."/>
            <person name="Nishimoto Y."/>
            <person name="Shigenobu S."/>
            <person name="Kawaguchi M."/>
        </authorList>
    </citation>
    <scope>NUCLEOTIDE SEQUENCE</scope>
    <source>
        <strain evidence="1">HR1</strain>
    </source>
</reference>
<dbReference type="AlphaFoldDB" id="A0A8H3R621"/>
<evidence type="ECO:0000313" key="1">
    <source>
        <dbReference type="EMBL" id="GET04243.1"/>
    </source>
</evidence>
<evidence type="ECO:0000313" key="2">
    <source>
        <dbReference type="Proteomes" id="UP000615446"/>
    </source>
</evidence>
<name>A0A8H3R621_9GLOM</name>
<accession>A0A8H3R621</accession>
<sequence length="93" mass="11083">MNRELLISKILEKTISSYYRGVGVKAIQYRRFKVYLEKLTYIIISFKLFYESHPPLPSDSKNTIRFDVETDKGIVYDSNYKFNMDHIEKSGYK</sequence>
<proteinExistence type="predicted"/>
<dbReference type="Proteomes" id="UP000615446">
    <property type="component" value="Unassembled WGS sequence"/>
</dbReference>
<protein>
    <submittedName>
        <fullName evidence="1">Uncharacterized protein</fullName>
    </submittedName>
</protein>
<gene>
    <name evidence="1" type="ORF">RCL2_003054600</name>
</gene>
<comment type="caution">
    <text evidence="1">The sequence shown here is derived from an EMBL/GenBank/DDBJ whole genome shotgun (WGS) entry which is preliminary data.</text>
</comment>
<organism evidence="1 2">
    <name type="scientific">Rhizophagus clarus</name>
    <dbReference type="NCBI Taxonomy" id="94130"/>
    <lineage>
        <taxon>Eukaryota</taxon>
        <taxon>Fungi</taxon>
        <taxon>Fungi incertae sedis</taxon>
        <taxon>Mucoromycota</taxon>
        <taxon>Glomeromycotina</taxon>
        <taxon>Glomeromycetes</taxon>
        <taxon>Glomerales</taxon>
        <taxon>Glomeraceae</taxon>
        <taxon>Rhizophagus</taxon>
    </lineage>
</organism>
<dbReference type="EMBL" id="BLAL01000338">
    <property type="protein sequence ID" value="GET04243.1"/>
    <property type="molecule type" value="Genomic_DNA"/>
</dbReference>